<accession>A0A8J2NQ60</accession>
<gene>
    <name evidence="1" type="ORF">AFUS01_LOCUS227</name>
</gene>
<organism evidence="1 2">
    <name type="scientific">Allacma fusca</name>
    <dbReference type="NCBI Taxonomy" id="39272"/>
    <lineage>
        <taxon>Eukaryota</taxon>
        <taxon>Metazoa</taxon>
        <taxon>Ecdysozoa</taxon>
        <taxon>Arthropoda</taxon>
        <taxon>Hexapoda</taxon>
        <taxon>Collembola</taxon>
        <taxon>Symphypleona</taxon>
        <taxon>Sminthuridae</taxon>
        <taxon>Allacma</taxon>
    </lineage>
</organism>
<name>A0A8J2NQ60_9HEXA</name>
<feature type="non-terminal residue" evidence="1">
    <location>
        <position position="1"/>
    </location>
</feature>
<dbReference type="AlphaFoldDB" id="A0A8J2NQ60"/>
<dbReference type="EMBL" id="CAJVCH010000943">
    <property type="protein sequence ID" value="CAG7635200.1"/>
    <property type="molecule type" value="Genomic_DNA"/>
</dbReference>
<reference evidence="1" key="1">
    <citation type="submission" date="2021-06" db="EMBL/GenBank/DDBJ databases">
        <authorList>
            <person name="Hodson N. C."/>
            <person name="Mongue J. A."/>
            <person name="Jaron S. K."/>
        </authorList>
    </citation>
    <scope>NUCLEOTIDE SEQUENCE</scope>
</reference>
<evidence type="ECO:0000313" key="1">
    <source>
        <dbReference type="EMBL" id="CAG7635200.1"/>
    </source>
</evidence>
<comment type="caution">
    <text evidence="1">The sequence shown here is derived from an EMBL/GenBank/DDBJ whole genome shotgun (WGS) entry which is preliminary data.</text>
</comment>
<sequence length="81" mass="9175">SLPPDFHFRNVAQGTSNSGLLEEANSVVVAGRTLNEKGIQECKDFLKFVSPEYTTKTTPFCLEKFSNLRNNHIIWSVIIYL</sequence>
<keyword evidence="2" id="KW-1185">Reference proteome</keyword>
<protein>
    <submittedName>
        <fullName evidence="1">Uncharacterized protein</fullName>
    </submittedName>
</protein>
<dbReference type="Proteomes" id="UP000708208">
    <property type="component" value="Unassembled WGS sequence"/>
</dbReference>
<evidence type="ECO:0000313" key="2">
    <source>
        <dbReference type="Proteomes" id="UP000708208"/>
    </source>
</evidence>
<proteinExistence type="predicted"/>